<dbReference type="Proteomes" id="UP001060085">
    <property type="component" value="Linkage Group LG04"/>
</dbReference>
<organism evidence="1 2">
    <name type="scientific">Catharanthus roseus</name>
    <name type="common">Madagascar periwinkle</name>
    <name type="synonym">Vinca rosea</name>
    <dbReference type="NCBI Taxonomy" id="4058"/>
    <lineage>
        <taxon>Eukaryota</taxon>
        <taxon>Viridiplantae</taxon>
        <taxon>Streptophyta</taxon>
        <taxon>Embryophyta</taxon>
        <taxon>Tracheophyta</taxon>
        <taxon>Spermatophyta</taxon>
        <taxon>Magnoliopsida</taxon>
        <taxon>eudicotyledons</taxon>
        <taxon>Gunneridae</taxon>
        <taxon>Pentapetalae</taxon>
        <taxon>asterids</taxon>
        <taxon>lamiids</taxon>
        <taxon>Gentianales</taxon>
        <taxon>Apocynaceae</taxon>
        <taxon>Rauvolfioideae</taxon>
        <taxon>Vinceae</taxon>
        <taxon>Catharanthinae</taxon>
        <taxon>Catharanthus</taxon>
    </lineage>
</organism>
<evidence type="ECO:0000313" key="1">
    <source>
        <dbReference type="EMBL" id="KAI5669959.1"/>
    </source>
</evidence>
<comment type="caution">
    <text evidence="1">The sequence shown here is derived from an EMBL/GenBank/DDBJ whole genome shotgun (WGS) entry which is preliminary data.</text>
</comment>
<name>A0ACC0BBD3_CATRO</name>
<accession>A0ACC0BBD3</accession>
<gene>
    <name evidence="1" type="ORF">M9H77_19812</name>
</gene>
<proteinExistence type="predicted"/>
<protein>
    <submittedName>
        <fullName evidence="1">Uncharacterized protein</fullName>
    </submittedName>
</protein>
<keyword evidence="2" id="KW-1185">Reference proteome</keyword>
<reference evidence="2" key="1">
    <citation type="journal article" date="2023" name="Nat. Plants">
        <title>Single-cell RNA sequencing provides a high-resolution roadmap for understanding the multicellular compartmentation of specialized metabolism.</title>
        <authorList>
            <person name="Sun S."/>
            <person name="Shen X."/>
            <person name="Li Y."/>
            <person name="Li Y."/>
            <person name="Wang S."/>
            <person name="Li R."/>
            <person name="Zhang H."/>
            <person name="Shen G."/>
            <person name="Guo B."/>
            <person name="Wei J."/>
            <person name="Xu J."/>
            <person name="St-Pierre B."/>
            <person name="Chen S."/>
            <person name="Sun C."/>
        </authorList>
    </citation>
    <scope>NUCLEOTIDE SEQUENCE [LARGE SCALE GENOMIC DNA]</scope>
</reference>
<dbReference type="EMBL" id="CM044704">
    <property type="protein sequence ID" value="KAI5669959.1"/>
    <property type="molecule type" value="Genomic_DNA"/>
</dbReference>
<evidence type="ECO:0000313" key="2">
    <source>
        <dbReference type="Proteomes" id="UP001060085"/>
    </source>
</evidence>
<sequence length="433" mass="46241">MAKTKLKNRKFTKNLTPKLNQNGQKKKKLTAPKEIEIPIDSSPSTSSSSDSEFEADPEKIRELLEPYSKDQLIELITDFAVSNSSLYVKIQEKADKDISHRKLFIHGLSWDTTNESLMSEFQKYGEIESCHVVPDRNTGKAKGYAFLTYISRESALNALKQPRKNIKNRLVNCQLASLGPTGTVQGGQQQEQDGKVNGRKIYVTNVSSDVDAEKLRSFFASFGELEAGPTGFDPNTGKFRGYALFLYKTVEGAKKALEEPYKLFEGRQLHCEKATEGKKIGGGAAAITVSVQSVPPVMAAVPTQNMPLLGQNSNLGINTGLLSALYGGLLVNPNAAAGLLNLNSYGTLGQAAGVGVGMGMGVGDYSGGITNYSFSNLSSSLGSGISLVSGNGGAGSNGLMPYGLLHTYPNMSNDLPSSSSAQAPRTVGQASFL</sequence>